<evidence type="ECO:0000313" key="2">
    <source>
        <dbReference type="EMBL" id="RHY29997.1"/>
    </source>
</evidence>
<keyword evidence="3" id="KW-1185">Reference proteome</keyword>
<dbReference type="AlphaFoldDB" id="A0A3R6Y9A1"/>
<name>A0A3R6Y9A1_9STRA</name>
<gene>
    <name evidence="2" type="ORF">DYB32_004695</name>
</gene>
<accession>A0A3R6Y9A1</accession>
<evidence type="ECO:0000313" key="3">
    <source>
        <dbReference type="Proteomes" id="UP000285060"/>
    </source>
</evidence>
<organism evidence="2 3">
    <name type="scientific">Aphanomyces invadans</name>
    <dbReference type="NCBI Taxonomy" id="157072"/>
    <lineage>
        <taxon>Eukaryota</taxon>
        <taxon>Sar</taxon>
        <taxon>Stramenopiles</taxon>
        <taxon>Oomycota</taxon>
        <taxon>Saprolegniomycetes</taxon>
        <taxon>Saprolegniales</taxon>
        <taxon>Verrucalvaceae</taxon>
        <taxon>Aphanomyces</taxon>
    </lineage>
</organism>
<sequence>MLSPSMPDDNETHHYSASGNAMLLSSLLNPMQPSATANGRVPEAGDAVPSTMGPSATATGRGTAPGDTVLNRTGLSATATDGATGVTLTDAMLTLMDPIATVTDAVFIRTGLNPMDPIATVTNAVINRTGLNPMDPSATPADAMLNRMGPSFTATDGATASGDGAIVESYRLVHSAETESKALALGLSTMGGYFTAWFQLADNVREFATKEGFEVVVENSNSRTRWWKCKTSDSCPFKIRAGKRKSGDVWNLFVS</sequence>
<feature type="region of interest" description="Disordered" evidence="1">
    <location>
        <begin position="31"/>
        <end position="72"/>
    </location>
</feature>
<proteinExistence type="predicted"/>
<evidence type="ECO:0000256" key="1">
    <source>
        <dbReference type="SAM" id="MobiDB-lite"/>
    </source>
</evidence>
<comment type="caution">
    <text evidence="2">The sequence shown here is derived from an EMBL/GenBank/DDBJ whole genome shotgun (WGS) entry which is preliminary data.</text>
</comment>
<protein>
    <submittedName>
        <fullName evidence="2">Uncharacterized protein</fullName>
    </submittedName>
</protein>
<dbReference type="Proteomes" id="UP000285060">
    <property type="component" value="Unassembled WGS sequence"/>
</dbReference>
<dbReference type="EMBL" id="QUSY01000367">
    <property type="protein sequence ID" value="RHY29997.1"/>
    <property type="molecule type" value="Genomic_DNA"/>
</dbReference>
<reference evidence="2 3" key="1">
    <citation type="submission" date="2018-08" db="EMBL/GenBank/DDBJ databases">
        <title>Aphanomyces genome sequencing and annotation.</title>
        <authorList>
            <person name="Minardi D."/>
            <person name="Oidtmann B."/>
            <person name="Van Der Giezen M."/>
            <person name="Studholme D.J."/>
        </authorList>
    </citation>
    <scope>NUCLEOTIDE SEQUENCE [LARGE SCALE GENOMIC DNA]</scope>
    <source>
        <strain evidence="2 3">NJM0002</strain>
    </source>
</reference>